<evidence type="ECO:0000256" key="1">
    <source>
        <dbReference type="ARBA" id="ARBA00006354"/>
    </source>
</evidence>
<keyword evidence="4" id="KW-1185">Reference proteome</keyword>
<evidence type="ECO:0000259" key="2">
    <source>
        <dbReference type="SMART" id="SM00382"/>
    </source>
</evidence>
<sequence>MSVSRTWSVVLSGVAGDMVEVEADLSTQVPGFSIIGLADKAVGEAQQRVQNACANSELALPRRHVTVNLSPANLPKRGTGLDVAVAIAAVATELALDPESLARTVHLGELGLDGRLRPVPGILPAVVTAVRAGFRRVVVPAANLEEAALVEGADVAGAVNLRAVAALHGLDVAQVDEPAVPLADGASDGHADQAHELGDVIGQRDAIDALLVAAAGRHHVLMSGPPGAGKTMLARRLPGILPALDDDTALQVAAMRSLSGMPVTRLPRTPPFESPHHTTSAAALIGGGSRAATPGAIARASGGVLFLDEAGEFGAHTLNALRQPLEAGAIEIHRAGFRATFPTRFQLILATNPCPCGNYGVPGGVCQCPSLAIRRYLGKLTGPLMDRVDMELRLPRVAVAAGDDRDRISTDEARGRVAAARARAASRLAGTGWRTNAEVDGAWLRTGPLAPTSDVRRPLDEALQRGALTIRGYDRVLRVAWSVADLSGRGRVTIADVGRALYLKRGVAE</sequence>
<dbReference type="Proteomes" id="UP001321481">
    <property type="component" value="Unassembled WGS sequence"/>
</dbReference>
<dbReference type="Pfam" id="PF01078">
    <property type="entry name" value="Mg_chelatase"/>
    <property type="match status" value="1"/>
</dbReference>
<accession>A0ABT6ZDB4</accession>
<dbReference type="EMBL" id="JASJND010000002">
    <property type="protein sequence ID" value="MDJ1113642.1"/>
    <property type="molecule type" value="Genomic_DNA"/>
</dbReference>
<dbReference type="Pfam" id="PF13335">
    <property type="entry name" value="Mg_chelatase_C"/>
    <property type="match status" value="1"/>
</dbReference>
<dbReference type="InterPro" id="IPR003593">
    <property type="entry name" value="AAA+_ATPase"/>
</dbReference>
<dbReference type="SUPFAM" id="SSF54211">
    <property type="entry name" value="Ribosomal protein S5 domain 2-like"/>
    <property type="match status" value="1"/>
</dbReference>
<dbReference type="Gene3D" id="3.40.50.300">
    <property type="entry name" value="P-loop containing nucleotide triphosphate hydrolases"/>
    <property type="match status" value="1"/>
</dbReference>
<name>A0ABT6ZDB4_9MICO</name>
<dbReference type="PANTHER" id="PTHR32039:SF7">
    <property type="entry name" value="COMPETENCE PROTEIN COMM"/>
    <property type="match status" value="1"/>
</dbReference>
<reference evidence="3 4" key="1">
    <citation type="submission" date="2023-05" db="EMBL/GenBank/DDBJ databases">
        <title>Microbacterium dauci sp.nov., Isolated from Carrot Rhizosphere Soil.</title>
        <authorList>
            <person name="Xiao Z."/>
            <person name="Zheng J."/>
        </authorList>
    </citation>
    <scope>NUCLEOTIDE SEQUENCE [LARGE SCALE GENOMIC DNA]</scope>
    <source>
        <strain evidence="3 4">LX3-4</strain>
    </source>
</reference>
<dbReference type="SMART" id="SM00382">
    <property type="entry name" value="AAA"/>
    <property type="match status" value="1"/>
</dbReference>
<dbReference type="InterPro" id="IPR020568">
    <property type="entry name" value="Ribosomal_Su5_D2-typ_SF"/>
</dbReference>
<comment type="caution">
    <text evidence="3">The sequence shown here is derived from an EMBL/GenBank/DDBJ whole genome shotgun (WGS) entry which is preliminary data.</text>
</comment>
<dbReference type="Gene3D" id="3.30.230.10">
    <property type="match status" value="1"/>
</dbReference>
<dbReference type="NCBIfam" id="TIGR00368">
    <property type="entry name" value="YifB family Mg chelatase-like AAA ATPase"/>
    <property type="match status" value="1"/>
</dbReference>
<dbReference type="Pfam" id="PF13541">
    <property type="entry name" value="ChlI"/>
    <property type="match status" value="1"/>
</dbReference>
<evidence type="ECO:0000313" key="4">
    <source>
        <dbReference type="Proteomes" id="UP001321481"/>
    </source>
</evidence>
<dbReference type="CDD" id="cd00009">
    <property type="entry name" value="AAA"/>
    <property type="match status" value="1"/>
</dbReference>
<dbReference type="PANTHER" id="PTHR32039">
    <property type="entry name" value="MAGNESIUM-CHELATASE SUBUNIT CHLI"/>
    <property type="match status" value="1"/>
</dbReference>
<organism evidence="3 4">
    <name type="scientific">Microbacterium dauci</name>
    <dbReference type="NCBI Taxonomy" id="3048008"/>
    <lineage>
        <taxon>Bacteria</taxon>
        <taxon>Bacillati</taxon>
        <taxon>Actinomycetota</taxon>
        <taxon>Actinomycetes</taxon>
        <taxon>Micrococcales</taxon>
        <taxon>Microbacteriaceae</taxon>
        <taxon>Microbacterium</taxon>
    </lineage>
</organism>
<protein>
    <submittedName>
        <fullName evidence="3">YifB family Mg chelatase-like AAA ATPase</fullName>
    </submittedName>
</protein>
<feature type="domain" description="AAA+ ATPase" evidence="2">
    <location>
        <begin position="216"/>
        <end position="398"/>
    </location>
</feature>
<dbReference type="SUPFAM" id="SSF52540">
    <property type="entry name" value="P-loop containing nucleoside triphosphate hydrolases"/>
    <property type="match status" value="1"/>
</dbReference>
<dbReference type="InterPro" id="IPR045006">
    <property type="entry name" value="CHLI-like"/>
</dbReference>
<dbReference type="InterPro" id="IPR027417">
    <property type="entry name" value="P-loop_NTPase"/>
</dbReference>
<dbReference type="InterPro" id="IPR004482">
    <property type="entry name" value="Mg_chelat-rel"/>
</dbReference>
<gene>
    <name evidence="3" type="ORF">QNI14_04170</name>
</gene>
<proteinExistence type="inferred from homology"/>
<dbReference type="RefSeq" id="WP_283715058.1">
    <property type="nucleotide sequence ID" value="NZ_JASJND010000002.1"/>
</dbReference>
<comment type="similarity">
    <text evidence="1">Belongs to the Mg-chelatase subunits D/I family. ComM subfamily.</text>
</comment>
<evidence type="ECO:0000313" key="3">
    <source>
        <dbReference type="EMBL" id="MDJ1113642.1"/>
    </source>
</evidence>
<dbReference type="InterPro" id="IPR014721">
    <property type="entry name" value="Ribsml_uS5_D2-typ_fold_subgr"/>
</dbReference>
<dbReference type="InterPro" id="IPR000523">
    <property type="entry name" value="Mg_chelatse_chII-like_cat_dom"/>
</dbReference>
<dbReference type="InterPro" id="IPR025158">
    <property type="entry name" value="Mg_chelat-rel_C"/>
</dbReference>